<sequence length="181" mass="20504">MYEELSGARVAAESTGIYNQLLDYLGTEIIKSEQIESLDSDDAEYSERIRRSLLAGFFSKAAYRVQGDDNYKSVKDNYPFLIEPDSCLVGMGHEWVICHNFHFSSIQYMQVVTAAEAEWLLEYPIFKDDRLPRRVTGELKNPEVKQSLDKARAKPPAPSKEIPVRVSYIASVIIAPHGKLT</sequence>
<proteinExistence type="predicted"/>
<reference evidence="2" key="1">
    <citation type="submission" date="2020-01" db="EMBL/GenBank/DDBJ databases">
        <title>Identification and distribution of gene clusters putatively required for synthesis of sphingolipid metabolism inhibitors in phylogenetically diverse species of the filamentous fungus Fusarium.</title>
        <authorList>
            <person name="Kim H.-S."/>
            <person name="Busman M."/>
            <person name="Brown D.W."/>
            <person name="Divon H."/>
            <person name="Uhlig S."/>
            <person name="Proctor R.H."/>
        </authorList>
    </citation>
    <scope>NUCLEOTIDE SEQUENCE</scope>
    <source>
        <strain evidence="2">NRRL 53441</strain>
    </source>
</reference>
<keyword evidence="2" id="KW-0347">Helicase</keyword>
<dbReference type="Pfam" id="PF07717">
    <property type="entry name" value="OB_NTP_bind"/>
    <property type="match status" value="1"/>
</dbReference>
<gene>
    <name evidence="2" type="ORF">F53441_6591</name>
</gene>
<keyword evidence="2" id="KW-0547">Nucleotide-binding</keyword>
<comment type="caution">
    <text evidence="2">The sequence shown here is derived from an EMBL/GenBank/DDBJ whole genome shotgun (WGS) entry which is preliminary data.</text>
</comment>
<name>A0A8H4KIG0_9HYPO</name>
<keyword evidence="2" id="KW-0378">Hydrolase</keyword>
<dbReference type="EMBL" id="JAADJG010000252">
    <property type="protein sequence ID" value="KAF4450308.1"/>
    <property type="molecule type" value="Genomic_DNA"/>
</dbReference>
<keyword evidence="3" id="KW-1185">Reference proteome</keyword>
<accession>A0A8H4KIG0</accession>
<dbReference type="InterPro" id="IPR011709">
    <property type="entry name" value="DEAD-box_helicase_OB_fold"/>
</dbReference>
<feature type="domain" description="DEAD-box helicase OB fold" evidence="1">
    <location>
        <begin position="49"/>
        <end position="123"/>
    </location>
</feature>
<dbReference type="OrthoDB" id="5097304at2759"/>
<evidence type="ECO:0000259" key="1">
    <source>
        <dbReference type="Pfam" id="PF07717"/>
    </source>
</evidence>
<dbReference type="Proteomes" id="UP000605986">
    <property type="component" value="Unassembled WGS sequence"/>
</dbReference>
<keyword evidence="2" id="KW-0067">ATP-binding</keyword>
<evidence type="ECO:0000313" key="2">
    <source>
        <dbReference type="EMBL" id="KAF4450308.1"/>
    </source>
</evidence>
<protein>
    <submittedName>
        <fullName evidence="2">Pre-mRNA-splicing factor ATP-dependent RNA helicase prp43</fullName>
    </submittedName>
</protein>
<evidence type="ECO:0000313" key="3">
    <source>
        <dbReference type="Proteomes" id="UP000605986"/>
    </source>
</evidence>
<dbReference type="GO" id="GO:0004386">
    <property type="term" value="F:helicase activity"/>
    <property type="evidence" value="ECO:0007669"/>
    <property type="project" value="UniProtKB-KW"/>
</dbReference>
<dbReference type="AlphaFoldDB" id="A0A8H4KIG0"/>
<organism evidence="2 3">
    <name type="scientific">Fusarium austroafricanum</name>
    <dbReference type="NCBI Taxonomy" id="2364996"/>
    <lineage>
        <taxon>Eukaryota</taxon>
        <taxon>Fungi</taxon>
        <taxon>Dikarya</taxon>
        <taxon>Ascomycota</taxon>
        <taxon>Pezizomycotina</taxon>
        <taxon>Sordariomycetes</taxon>
        <taxon>Hypocreomycetidae</taxon>
        <taxon>Hypocreales</taxon>
        <taxon>Nectriaceae</taxon>
        <taxon>Fusarium</taxon>
        <taxon>Fusarium concolor species complex</taxon>
    </lineage>
</organism>